<dbReference type="CDD" id="cd06847">
    <property type="entry name" value="HFD_SUPT7L"/>
    <property type="match status" value="1"/>
</dbReference>
<dbReference type="Proteomes" id="UP000694845">
    <property type="component" value="Unplaced"/>
</dbReference>
<feature type="region of interest" description="Disordered" evidence="5">
    <location>
        <begin position="284"/>
        <end position="314"/>
    </location>
</feature>
<keyword evidence="3" id="KW-0804">Transcription</keyword>
<keyword evidence="7" id="KW-1185">Reference proteome</keyword>
<sequence length="405" mass="46005">MADSSTRINVFSSASVDREFPKCGTFTQPKEDQHWGEFANVQSSSKSMHIVDMDLVALNPKSLELEGPRLHLLTAQQSTSKRQLMAEPFHRDATSIHTIQLLKHNRRIRTIIAASQQQQAESNKWEDQGTRPRIQSLPVTPLLLVQTKRPWTSSSDSTCSGQVEQRDEIQKAVTLDTSVGMDTLTARKLRRRAVATICAHAGYEMSQDSATETLNEILHEYLTMVCKLLRVAVDREALKSCTGFQDVLSQVLQEIGVGDIETLFRFWKVRIKDYHASIQRRNTQLREQHDRLKNPSDVAVSSESKSPRFKEEPFIDIQFPESEQDFEVPPDVPEQPNQPLNLQSLNAMELEDQTRVTATMTEDDNHWYPSAYVKSEAGTEAGSRHEEREGMETDEEHPDQTSCAK</sequence>
<dbReference type="InterPro" id="IPR039460">
    <property type="entry name" value="SUPT7L/Spt7"/>
</dbReference>
<keyword evidence="2" id="KW-0805">Transcription regulation</keyword>
<evidence type="ECO:0000256" key="3">
    <source>
        <dbReference type="ARBA" id="ARBA00023163"/>
    </source>
</evidence>
<dbReference type="Gene3D" id="1.10.20.10">
    <property type="entry name" value="Histone, subunit A"/>
    <property type="match status" value="1"/>
</dbReference>
<dbReference type="CTD" id="9913"/>
<dbReference type="PANTHER" id="PTHR28598:SF1">
    <property type="entry name" value="STAGA COMPLEX 65 SUBUNIT GAMMA"/>
    <property type="match status" value="1"/>
</dbReference>
<feature type="region of interest" description="Disordered" evidence="5">
    <location>
        <begin position="361"/>
        <end position="405"/>
    </location>
</feature>
<reference evidence="8" key="1">
    <citation type="submission" date="2025-08" db="UniProtKB">
        <authorList>
            <consortium name="RefSeq"/>
        </authorList>
    </citation>
    <scope>IDENTIFICATION</scope>
</reference>
<dbReference type="KEGG" id="aplc:110987814"/>
<feature type="compositionally biased region" description="Basic and acidic residues" evidence="5">
    <location>
        <begin position="284"/>
        <end position="294"/>
    </location>
</feature>
<evidence type="ECO:0000313" key="7">
    <source>
        <dbReference type="Proteomes" id="UP000694845"/>
    </source>
</evidence>
<organism evidence="7 8">
    <name type="scientific">Acanthaster planci</name>
    <name type="common">Crown-of-thorns starfish</name>
    <dbReference type="NCBI Taxonomy" id="133434"/>
    <lineage>
        <taxon>Eukaryota</taxon>
        <taxon>Metazoa</taxon>
        <taxon>Echinodermata</taxon>
        <taxon>Eleutherozoa</taxon>
        <taxon>Asterozoa</taxon>
        <taxon>Asteroidea</taxon>
        <taxon>Valvatacea</taxon>
        <taxon>Valvatida</taxon>
        <taxon>Acanthasteridae</taxon>
        <taxon>Acanthaster</taxon>
    </lineage>
</organism>
<evidence type="ECO:0000313" key="8">
    <source>
        <dbReference type="RefSeq" id="XP_022106608.1"/>
    </source>
</evidence>
<evidence type="ECO:0000256" key="5">
    <source>
        <dbReference type="SAM" id="MobiDB-lite"/>
    </source>
</evidence>
<dbReference type="OMA" id="ERIVGYN"/>
<comment type="subcellular location">
    <subcellularLocation>
        <location evidence="1">Nucleus</location>
    </subcellularLocation>
</comment>
<dbReference type="InterPro" id="IPR009072">
    <property type="entry name" value="Histone-fold"/>
</dbReference>
<evidence type="ECO:0000256" key="1">
    <source>
        <dbReference type="ARBA" id="ARBA00004123"/>
    </source>
</evidence>
<evidence type="ECO:0000256" key="4">
    <source>
        <dbReference type="ARBA" id="ARBA00023242"/>
    </source>
</evidence>
<dbReference type="RefSeq" id="XP_022106608.1">
    <property type="nucleotide sequence ID" value="XM_022250916.1"/>
</dbReference>
<accession>A0A8B7ZLW9</accession>
<dbReference type="AlphaFoldDB" id="A0A8B7ZLW9"/>
<dbReference type="GeneID" id="110987814"/>
<evidence type="ECO:0000259" key="6">
    <source>
        <dbReference type="SMART" id="SM00576"/>
    </source>
</evidence>
<dbReference type="GO" id="GO:0046982">
    <property type="term" value="F:protein heterodimerization activity"/>
    <property type="evidence" value="ECO:0007669"/>
    <property type="project" value="InterPro"/>
</dbReference>
<dbReference type="InterPro" id="IPR006565">
    <property type="entry name" value="BTP"/>
</dbReference>
<dbReference type="GO" id="GO:0000124">
    <property type="term" value="C:SAGA complex"/>
    <property type="evidence" value="ECO:0007669"/>
    <property type="project" value="InterPro"/>
</dbReference>
<dbReference type="GO" id="GO:0003713">
    <property type="term" value="F:transcription coactivator activity"/>
    <property type="evidence" value="ECO:0007669"/>
    <property type="project" value="TreeGrafter"/>
</dbReference>
<gene>
    <name evidence="8" type="primary">LOC110987814</name>
</gene>
<proteinExistence type="predicted"/>
<feature type="compositionally biased region" description="Basic and acidic residues" evidence="5">
    <location>
        <begin position="382"/>
        <end position="391"/>
    </location>
</feature>
<evidence type="ECO:0000256" key="2">
    <source>
        <dbReference type="ARBA" id="ARBA00023015"/>
    </source>
</evidence>
<name>A0A8B7ZLW9_ACAPL</name>
<keyword evidence="4" id="KW-0539">Nucleus</keyword>
<feature type="domain" description="Bromodomain associated" evidence="6">
    <location>
        <begin position="183"/>
        <end position="262"/>
    </location>
</feature>
<dbReference type="PANTHER" id="PTHR28598">
    <property type="entry name" value="STAGA COMPLEX 65 SUBUNIT GAMMA"/>
    <property type="match status" value="1"/>
</dbReference>
<dbReference type="Pfam" id="PF07524">
    <property type="entry name" value="Bromo_TP"/>
    <property type="match status" value="1"/>
</dbReference>
<dbReference type="SMART" id="SM00576">
    <property type="entry name" value="BTP"/>
    <property type="match status" value="1"/>
</dbReference>
<dbReference type="OrthoDB" id="6021257at2759"/>
<dbReference type="GO" id="GO:0005634">
    <property type="term" value="C:nucleus"/>
    <property type="evidence" value="ECO:0007669"/>
    <property type="project" value="UniProtKB-SubCell"/>
</dbReference>
<protein>
    <submittedName>
        <fullName evidence="8">STAGA complex 65 subunit gamma-like isoform X1</fullName>
    </submittedName>
</protein>